<proteinExistence type="predicted"/>
<keyword evidence="3" id="KW-1185">Reference proteome</keyword>
<dbReference type="PANTHER" id="PTHR28019:SF3">
    <property type="entry name" value="INTEGRAL MEMBRANE PROTEIN (AFU_ORTHOLOGUE AFUA_6G07470)"/>
    <property type="match status" value="1"/>
</dbReference>
<reference evidence="2 3" key="1">
    <citation type="submission" date="2024-07" db="EMBL/GenBank/DDBJ databases">
        <title>Draft sequence of the Neodothiora populina.</title>
        <authorList>
            <person name="Drown D.D."/>
            <person name="Schuette U.S."/>
            <person name="Buechlein A.B."/>
            <person name="Rusch D.R."/>
            <person name="Winton L.W."/>
            <person name="Adams G.A."/>
        </authorList>
    </citation>
    <scope>NUCLEOTIDE SEQUENCE [LARGE SCALE GENOMIC DNA]</scope>
    <source>
        <strain evidence="2 3">CPC 39397</strain>
    </source>
</reference>
<dbReference type="InterPro" id="IPR052413">
    <property type="entry name" value="SUR7_domain"/>
</dbReference>
<dbReference type="PANTHER" id="PTHR28019">
    <property type="entry name" value="CELL MEMBRANE PROTEIN YLR413W-RELATED"/>
    <property type="match status" value="1"/>
</dbReference>
<keyword evidence="1" id="KW-1133">Transmembrane helix</keyword>
<protein>
    <recommendedName>
        <fullName evidence="4">SUR7 protein</fullName>
    </recommendedName>
</protein>
<feature type="transmembrane region" description="Helical" evidence="1">
    <location>
        <begin position="174"/>
        <end position="199"/>
    </location>
</feature>
<evidence type="ECO:0000256" key="1">
    <source>
        <dbReference type="SAM" id="Phobius"/>
    </source>
</evidence>
<dbReference type="GeneID" id="95980073"/>
<feature type="transmembrane region" description="Helical" evidence="1">
    <location>
        <begin position="205"/>
        <end position="233"/>
    </location>
</feature>
<dbReference type="Proteomes" id="UP001562354">
    <property type="component" value="Unassembled WGS sequence"/>
</dbReference>
<evidence type="ECO:0000313" key="2">
    <source>
        <dbReference type="EMBL" id="KAL1297847.1"/>
    </source>
</evidence>
<keyword evidence="1" id="KW-0472">Membrane</keyword>
<gene>
    <name evidence="2" type="ORF">AAFC00_006374</name>
</gene>
<dbReference type="InterPro" id="IPR009571">
    <property type="entry name" value="SUR7/Rim9-like_fungi"/>
</dbReference>
<sequence length="370" mass="40378">MGKAGRAACIFTPLALSIASFVCIILINLGGFSKHSDTLNDLYFFEADFSNFTTSSSSSTELSLLLEAAKDSGDIADQYRINLWNYCTVNSTSDSTSNSSDVDWCSARKRNFWFNPLEVWNIESIINSTGTSAGADSNVLVALESLASNTTALEDQLLDKSARDALKTYKKVSAWLWSAYFASLWLLLGTVVFGCLAVFTRFFSFLTFITSILATVLVFGGSITASIMFPLLVKALKETFKDYNVDFTTNTHMLAVTWLATAFTLVATFFWLFSICCCSGKSDNIKANNQAAPSRAFPGFGRGNRGGADNEKFASGGRSGYAPVESPYAERHGAADDHVPLTQVAVPPYGHGEATEYGYTKSPYEPYRHN</sequence>
<comment type="caution">
    <text evidence="2">The sequence shown here is derived from an EMBL/GenBank/DDBJ whole genome shotgun (WGS) entry which is preliminary data.</text>
</comment>
<dbReference type="EMBL" id="JBFMKM010000014">
    <property type="protein sequence ID" value="KAL1297847.1"/>
    <property type="molecule type" value="Genomic_DNA"/>
</dbReference>
<keyword evidence="1" id="KW-0812">Transmembrane</keyword>
<evidence type="ECO:0000313" key="3">
    <source>
        <dbReference type="Proteomes" id="UP001562354"/>
    </source>
</evidence>
<feature type="transmembrane region" description="Helical" evidence="1">
    <location>
        <begin position="254"/>
        <end position="273"/>
    </location>
</feature>
<evidence type="ECO:0008006" key="4">
    <source>
        <dbReference type="Google" id="ProtNLM"/>
    </source>
</evidence>
<feature type="transmembrane region" description="Helical" evidence="1">
    <location>
        <begin position="12"/>
        <end position="32"/>
    </location>
</feature>
<organism evidence="2 3">
    <name type="scientific">Neodothiora populina</name>
    <dbReference type="NCBI Taxonomy" id="2781224"/>
    <lineage>
        <taxon>Eukaryota</taxon>
        <taxon>Fungi</taxon>
        <taxon>Dikarya</taxon>
        <taxon>Ascomycota</taxon>
        <taxon>Pezizomycotina</taxon>
        <taxon>Dothideomycetes</taxon>
        <taxon>Dothideomycetidae</taxon>
        <taxon>Dothideales</taxon>
        <taxon>Dothioraceae</taxon>
        <taxon>Neodothiora</taxon>
    </lineage>
</organism>
<dbReference type="RefSeq" id="XP_069197529.1">
    <property type="nucleotide sequence ID" value="XM_069346321.1"/>
</dbReference>
<name>A0ABR3P5Q6_9PEZI</name>
<dbReference type="Pfam" id="PF06687">
    <property type="entry name" value="SUR7"/>
    <property type="match status" value="1"/>
</dbReference>
<accession>A0ABR3P5Q6</accession>